<evidence type="ECO:0000313" key="2">
    <source>
        <dbReference type="EMBL" id="SVC66727.1"/>
    </source>
</evidence>
<evidence type="ECO:0000259" key="1">
    <source>
        <dbReference type="Pfam" id="PF13524"/>
    </source>
</evidence>
<accession>A0A382P1R7</accession>
<dbReference type="Pfam" id="PF13524">
    <property type="entry name" value="Glyco_trans_1_2"/>
    <property type="match status" value="1"/>
</dbReference>
<sequence length="203" mass="23823">YKYYPKEFKFKEIVFGLEPELYQNLKPFNERIKNKILNTGVMGNKKLKSRIANKLLNPGFSGWYLYKLRTICNDLPYVHHEGMKNGKYPFDGDFPKYLSQYRAAIAACTVYPVQKYWEMPAAGCLTFMEMTERNDGSYLGFKDGETSIFMNEKNYKKKFEEFLNDPDNKKWQEIASAGREHVMNNLTNEKAASQLVNLMRELI</sequence>
<organism evidence="2">
    <name type="scientific">marine metagenome</name>
    <dbReference type="NCBI Taxonomy" id="408172"/>
    <lineage>
        <taxon>unclassified sequences</taxon>
        <taxon>metagenomes</taxon>
        <taxon>ecological metagenomes</taxon>
    </lineage>
</organism>
<name>A0A382P1R7_9ZZZZ</name>
<feature type="non-terminal residue" evidence="2">
    <location>
        <position position="1"/>
    </location>
</feature>
<proteinExistence type="predicted"/>
<dbReference type="AlphaFoldDB" id="A0A382P1R7"/>
<dbReference type="InterPro" id="IPR055259">
    <property type="entry name" value="YkvP/CgeB_Glyco_trans-like"/>
</dbReference>
<dbReference type="EMBL" id="UINC01103940">
    <property type="protein sequence ID" value="SVC66727.1"/>
    <property type="molecule type" value="Genomic_DNA"/>
</dbReference>
<reference evidence="2" key="1">
    <citation type="submission" date="2018-05" db="EMBL/GenBank/DDBJ databases">
        <authorList>
            <person name="Lanie J.A."/>
            <person name="Ng W.-L."/>
            <person name="Kazmierczak K.M."/>
            <person name="Andrzejewski T.M."/>
            <person name="Davidsen T.M."/>
            <person name="Wayne K.J."/>
            <person name="Tettelin H."/>
            <person name="Glass J.I."/>
            <person name="Rusch D."/>
            <person name="Podicherti R."/>
            <person name="Tsui H.-C.T."/>
            <person name="Winkler M.E."/>
        </authorList>
    </citation>
    <scope>NUCLEOTIDE SEQUENCE</scope>
</reference>
<protein>
    <recommendedName>
        <fullName evidence="1">Spore protein YkvP/CgeB glycosyl transferase-like domain-containing protein</fullName>
    </recommendedName>
</protein>
<gene>
    <name evidence="2" type="ORF">METZ01_LOCUS319581</name>
</gene>
<feature type="domain" description="Spore protein YkvP/CgeB glycosyl transferase-like" evidence="1">
    <location>
        <begin position="84"/>
        <end position="196"/>
    </location>
</feature>